<sequence length="513" mass="55735">MTTTQNPTTGSTTAPNAGVGRDTSDRFAPIAALMETDAYKLGHIQQYRLAGDVQTVYSNWTNRGSREPGVTHVVHFGLQAFLVRLEARFAPFFAADEDEVCALYEERLAQILGPNTIGSDHIRALHRRGTLPLRFSAVPEGTPVPLRVPSFTIENTEPEFFWLTNYLETVLSAEVWAPSTSATIAREFRRVLDAGATRTGGAAAAVDWQGHDFSFRGMSSAESAAASSAGHLLSFTGTDSLVSLDWIERNYGGAYVAGSVPATEHSVMCAGTATIGERAMFKRLLGLYPAGIVSIVSDTFDLWTVLTDFLPSLRDEVLARDGKVVIRPDSGDPVDILCGTDREPGGETPEARGVIELLWDVFGGTVNAAGFRELDPHIGAIYGDSITRERAERIIDRLAAKGFCSTNVVFGVGSFTYQYRTRDTFMSAIKATWAEVDGEPFELRKDPVTDSGVKRSAAGRLAVLRDAAGELTLVERATPEQEAASELQPVWEDGAFVRFQSFADVRRVLAEHA</sequence>
<comment type="pathway">
    <text evidence="5">Cofactor biosynthesis; NAD(+) biosynthesis; nicotinamide D-ribonucleotide from 5-phospho-alpha-D-ribose 1-diphosphate and nicotinamide: step 1/1.</text>
</comment>
<dbReference type="NCBIfam" id="NF006629">
    <property type="entry name" value="PRK09198.1"/>
    <property type="match status" value="1"/>
</dbReference>
<comment type="caution">
    <text evidence="10">The sequence shown here is derived from an EMBL/GenBank/DDBJ whole genome shotgun (WGS) entry which is preliminary data.</text>
</comment>
<keyword evidence="4 10" id="KW-0808">Transferase</keyword>
<dbReference type="PANTHER" id="PTHR43816:SF1">
    <property type="entry name" value="NICOTINAMIDE PHOSPHORIBOSYLTRANSFERASE"/>
    <property type="match status" value="1"/>
</dbReference>
<dbReference type="RefSeq" id="WP_158041687.1">
    <property type="nucleotide sequence ID" value="NZ_JACCFV010000001.1"/>
</dbReference>
<dbReference type="InterPro" id="IPR041525">
    <property type="entry name" value="N/Namide_PRibTrfase"/>
</dbReference>
<dbReference type="Proteomes" id="UP000467240">
    <property type="component" value="Unassembled WGS sequence"/>
</dbReference>
<protein>
    <recommendedName>
        <fullName evidence="7">Nicotinamide phosphoribosyltransferase</fullName>
        <ecNumber evidence="6">2.4.2.12</ecNumber>
    </recommendedName>
</protein>
<dbReference type="Gene3D" id="3.20.20.70">
    <property type="entry name" value="Aldolase class I"/>
    <property type="match status" value="1"/>
</dbReference>
<evidence type="ECO:0000256" key="4">
    <source>
        <dbReference type="ARBA" id="ARBA00022679"/>
    </source>
</evidence>
<accession>A0A7J5BNK3</accession>
<name>A0A7J5BNK3_9MICO</name>
<comment type="similarity">
    <text evidence="1">Belongs to the NAPRTase family.</text>
</comment>
<evidence type="ECO:0000256" key="3">
    <source>
        <dbReference type="ARBA" id="ARBA00022676"/>
    </source>
</evidence>
<dbReference type="GO" id="GO:0047280">
    <property type="term" value="F:nicotinamide phosphoribosyltransferase activity"/>
    <property type="evidence" value="ECO:0007669"/>
    <property type="project" value="UniProtKB-EC"/>
</dbReference>
<evidence type="ECO:0000256" key="1">
    <source>
        <dbReference type="ARBA" id="ARBA00010897"/>
    </source>
</evidence>
<dbReference type="PANTHER" id="PTHR43816">
    <property type="entry name" value="NICOTINAMIDE PHOSPHORIBOSYLTRANSFERASE"/>
    <property type="match status" value="1"/>
</dbReference>
<evidence type="ECO:0000256" key="5">
    <source>
        <dbReference type="ARBA" id="ARBA00035007"/>
    </source>
</evidence>
<dbReference type="InterPro" id="IPR036068">
    <property type="entry name" value="Nicotinate_pribotase-like_C"/>
</dbReference>
<dbReference type="InterPro" id="IPR016471">
    <property type="entry name" value="Nicotinamide_PRibTrfase"/>
</dbReference>
<dbReference type="PIRSF" id="PIRSF005943">
    <property type="entry name" value="NMPRT"/>
    <property type="match status" value="1"/>
</dbReference>
<evidence type="ECO:0000256" key="6">
    <source>
        <dbReference type="ARBA" id="ARBA00035024"/>
    </source>
</evidence>
<evidence type="ECO:0000259" key="9">
    <source>
        <dbReference type="Pfam" id="PF04095"/>
    </source>
</evidence>
<feature type="domain" description="Nicotinate/nicotinamide phosphoribosyltransferase" evidence="9">
    <location>
        <begin position="210"/>
        <end position="460"/>
    </location>
</feature>
<keyword evidence="2" id="KW-0662">Pyridine nucleotide biosynthesis</keyword>
<keyword evidence="11" id="KW-1185">Reference proteome</keyword>
<reference evidence="10 11" key="1">
    <citation type="submission" date="2019-09" db="EMBL/GenBank/DDBJ databases">
        <title>Phylogeny of genus Pseudoclavibacter and closely related genus.</title>
        <authorList>
            <person name="Li Y."/>
        </authorList>
    </citation>
    <scope>NUCLEOTIDE SEQUENCE [LARGE SCALE GENOMIC DNA]</scope>
    <source>
        <strain evidence="10 11">DSM 23821</strain>
    </source>
</reference>
<dbReference type="EC" id="2.4.2.12" evidence="6"/>
<dbReference type="OrthoDB" id="394882at2"/>
<dbReference type="Pfam" id="PF04095">
    <property type="entry name" value="NAPRTase"/>
    <property type="match status" value="1"/>
</dbReference>
<gene>
    <name evidence="10" type="ORF">F8O01_14595</name>
</gene>
<feature type="compositionally biased region" description="Low complexity" evidence="8">
    <location>
        <begin position="1"/>
        <end position="13"/>
    </location>
</feature>
<dbReference type="EMBL" id="WBJZ01000021">
    <property type="protein sequence ID" value="KAB1653850.1"/>
    <property type="molecule type" value="Genomic_DNA"/>
</dbReference>
<keyword evidence="10" id="KW-0436">Ligase</keyword>
<organism evidence="10 11">
    <name type="scientific">Pseudoclavibacter chungangensis</name>
    <dbReference type="NCBI Taxonomy" id="587635"/>
    <lineage>
        <taxon>Bacteria</taxon>
        <taxon>Bacillati</taxon>
        <taxon>Actinomycetota</taxon>
        <taxon>Actinomycetes</taxon>
        <taxon>Micrococcales</taxon>
        <taxon>Microbacteriaceae</taxon>
        <taxon>Pseudoclavibacter</taxon>
    </lineage>
</organism>
<dbReference type="AlphaFoldDB" id="A0A7J5BNK3"/>
<dbReference type="SUPFAM" id="SSF51690">
    <property type="entry name" value="Nicotinate/Quinolinate PRTase C-terminal domain-like"/>
    <property type="match status" value="1"/>
</dbReference>
<feature type="region of interest" description="Disordered" evidence="8">
    <location>
        <begin position="1"/>
        <end position="22"/>
    </location>
</feature>
<evidence type="ECO:0000313" key="10">
    <source>
        <dbReference type="EMBL" id="KAB1653850.1"/>
    </source>
</evidence>
<evidence type="ECO:0000256" key="2">
    <source>
        <dbReference type="ARBA" id="ARBA00022642"/>
    </source>
</evidence>
<evidence type="ECO:0000313" key="11">
    <source>
        <dbReference type="Proteomes" id="UP000467240"/>
    </source>
</evidence>
<dbReference type="SMR" id="A0A7J5BNK3"/>
<dbReference type="GO" id="GO:0016874">
    <property type="term" value="F:ligase activity"/>
    <property type="evidence" value="ECO:0007669"/>
    <property type="project" value="UniProtKB-KW"/>
</dbReference>
<evidence type="ECO:0000256" key="8">
    <source>
        <dbReference type="SAM" id="MobiDB-lite"/>
    </source>
</evidence>
<dbReference type="InterPro" id="IPR013785">
    <property type="entry name" value="Aldolase_TIM"/>
</dbReference>
<proteinExistence type="inferred from homology"/>
<evidence type="ECO:0000256" key="7">
    <source>
        <dbReference type="ARBA" id="ARBA00035036"/>
    </source>
</evidence>
<keyword evidence="3 10" id="KW-0328">Glycosyltransferase</keyword>
<dbReference type="GO" id="GO:0009435">
    <property type="term" value="P:NAD+ biosynthetic process"/>
    <property type="evidence" value="ECO:0007669"/>
    <property type="project" value="InterPro"/>
</dbReference>